<gene>
    <name evidence="3" type="ORF">GCM10009733_079720</name>
</gene>
<evidence type="ECO:0000256" key="1">
    <source>
        <dbReference type="SAM" id="MobiDB-lite"/>
    </source>
</evidence>
<dbReference type="GO" id="GO:0008168">
    <property type="term" value="F:methyltransferase activity"/>
    <property type="evidence" value="ECO:0007669"/>
    <property type="project" value="UniProtKB-KW"/>
</dbReference>
<sequence length="230" mass="23822">MAYPYPGPLQSNTRNAKEPLYPETVLNYDREAASYDESRGGLPRARAAAQAVHDLVGTGMLAGQAAHGLPGEGTLLDIACGTGLVSRELAGLGLRVLGVDASAGMAGVAAGRIDVVLGDGRRLPVRDRSVDAVTTIWLLHLLDDARPVIAEAARVLRPGGVFVTTVDKRAAHGPGGRQDPPDRAELVVEVAAGHGLVLSGEARFAGHGQGRDGAADPVFRLLAFTASGER</sequence>
<reference evidence="4" key="1">
    <citation type="journal article" date="2019" name="Int. J. Syst. Evol. Microbiol.">
        <title>The Global Catalogue of Microorganisms (GCM) 10K type strain sequencing project: providing services to taxonomists for standard genome sequencing and annotation.</title>
        <authorList>
            <consortium name="The Broad Institute Genomics Platform"/>
            <consortium name="The Broad Institute Genome Sequencing Center for Infectious Disease"/>
            <person name="Wu L."/>
            <person name="Ma J."/>
        </authorList>
    </citation>
    <scope>NUCLEOTIDE SEQUENCE [LARGE SCALE GENOMIC DNA]</scope>
    <source>
        <strain evidence="4">JCM 13929</strain>
    </source>
</reference>
<name>A0ABP4SEA0_9ACTN</name>
<keyword evidence="3" id="KW-0808">Transferase</keyword>
<dbReference type="InterPro" id="IPR029063">
    <property type="entry name" value="SAM-dependent_MTases_sf"/>
</dbReference>
<dbReference type="InterPro" id="IPR013216">
    <property type="entry name" value="Methyltransf_11"/>
</dbReference>
<evidence type="ECO:0000313" key="3">
    <source>
        <dbReference type="EMBL" id="GAA1670393.1"/>
    </source>
</evidence>
<keyword evidence="4" id="KW-1185">Reference proteome</keyword>
<comment type="caution">
    <text evidence="3">The sequence shown here is derived from an EMBL/GenBank/DDBJ whole genome shotgun (WGS) entry which is preliminary data.</text>
</comment>
<dbReference type="Pfam" id="PF08241">
    <property type="entry name" value="Methyltransf_11"/>
    <property type="match status" value="1"/>
</dbReference>
<evidence type="ECO:0000313" key="4">
    <source>
        <dbReference type="Proteomes" id="UP001500064"/>
    </source>
</evidence>
<protein>
    <submittedName>
        <fullName evidence="3">Class I SAM-dependent methyltransferase</fullName>
    </submittedName>
</protein>
<proteinExistence type="predicted"/>
<accession>A0ABP4SEA0</accession>
<dbReference type="CDD" id="cd02440">
    <property type="entry name" value="AdoMet_MTases"/>
    <property type="match status" value="1"/>
</dbReference>
<feature type="domain" description="Methyltransferase type 11" evidence="2">
    <location>
        <begin position="76"/>
        <end position="163"/>
    </location>
</feature>
<dbReference type="EMBL" id="BAAAMU010000086">
    <property type="protein sequence ID" value="GAA1670393.1"/>
    <property type="molecule type" value="Genomic_DNA"/>
</dbReference>
<dbReference type="Proteomes" id="UP001500064">
    <property type="component" value="Unassembled WGS sequence"/>
</dbReference>
<dbReference type="SUPFAM" id="SSF53335">
    <property type="entry name" value="S-adenosyl-L-methionine-dependent methyltransferases"/>
    <property type="match status" value="1"/>
</dbReference>
<dbReference type="PANTHER" id="PTHR43591">
    <property type="entry name" value="METHYLTRANSFERASE"/>
    <property type="match status" value="1"/>
</dbReference>
<dbReference type="GO" id="GO:0032259">
    <property type="term" value="P:methylation"/>
    <property type="evidence" value="ECO:0007669"/>
    <property type="project" value="UniProtKB-KW"/>
</dbReference>
<keyword evidence="3" id="KW-0489">Methyltransferase</keyword>
<dbReference type="Gene3D" id="3.40.50.150">
    <property type="entry name" value="Vaccinia Virus protein VP39"/>
    <property type="match status" value="1"/>
</dbReference>
<feature type="region of interest" description="Disordered" evidence="1">
    <location>
        <begin position="1"/>
        <end position="21"/>
    </location>
</feature>
<organism evidence="3 4">
    <name type="scientific">Nonomuraea maheshkhaliensis</name>
    <dbReference type="NCBI Taxonomy" id="419590"/>
    <lineage>
        <taxon>Bacteria</taxon>
        <taxon>Bacillati</taxon>
        <taxon>Actinomycetota</taxon>
        <taxon>Actinomycetes</taxon>
        <taxon>Streptosporangiales</taxon>
        <taxon>Streptosporangiaceae</taxon>
        <taxon>Nonomuraea</taxon>
    </lineage>
</organism>
<evidence type="ECO:0000259" key="2">
    <source>
        <dbReference type="Pfam" id="PF08241"/>
    </source>
</evidence>